<dbReference type="AlphaFoldDB" id="A0A565BX58"/>
<reference evidence="2" key="1">
    <citation type="submission" date="2019-07" db="EMBL/GenBank/DDBJ databases">
        <authorList>
            <person name="Dittberner H."/>
        </authorList>
    </citation>
    <scope>NUCLEOTIDE SEQUENCE [LARGE SCALE GENOMIC DNA]</scope>
</reference>
<feature type="region of interest" description="Disordered" evidence="1">
    <location>
        <begin position="586"/>
        <end position="605"/>
    </location>
</feature>
<keyword evidence="3" id="KW-1185">Reference proteome</keyword>
<feature type="compositionally biased region" description="Basic and acidic residues" evidence="1">
    <location>
        <begin position="520"/>
        <end position="530"/>
    </location>
</feature>
<dbReference type="PANTHER" id="PTHR34461">
    <property type="entry name" value="EXPRESSED PROTEIN"/>
    <property type="match status" value="1"/>
</dbReference>
<sequence length="743" mass="83088">MVELRTRTHLHSQSHSIRAIKDGSVKLVLNVAARGKSKLKFRQLVDVYDLENTKDDTSIRTVVRDLDNVSGMTQGSCKVGAEVNVKPVPDGFNMTLEKIRKQCRENKRKLRNRGDAETASQVKVKQESFTLQTEGEGCDLEETLISWNTKFSKRRKRRQELKTKSGSTSSPSAKQVDLPVLCDVKSEACDDSYAVSEAMDFVPTDPLLDRNKESESTTSVELVEEIMHELSKDTRMVLYRSPEPNSSGMVAIEELITTGTVDKTLEDASDEFNDAKKAGGCVADDIDIENQANVLYSSVSREEMELVVPQSSESQTIGCVKNLNYSNTIPGSEEAKEDEQSNNSKPKSDMTITGLEIVKIEAPEILANLYMPITGLEIVKTEAPEILATDSSDFEVGNTEIVWETEDIVKAELPEAIDVIQLTSCCNLLANLHLVPDDSAIPLEEDQVPERLQQQQPDASSGNVDEPEDHKRPQLYKAPDEITTGAETDSIEQQKLHNQPEKLLSGRKALSPTSQAKLRKAMEHPDSPEKKSKKSKGKLYFSSQSSHRILKAEGLDNIDRVEVIPNSKQAIQKANNNTQQTQYHRATRKFHRRDTRAAKRPPFSTGCTSIQGCSQKAIAFTQGQVRDFQFVATRLTKELKSMRQITKRCLLAESNTSNMPDSNLDEVKTLIRNAEKTEESSKKWLSIIERDCNRFCKLMGMVREDSPVTENIVQKEKKIKFADDAGGDLCHVKVFEIDLESES</sequence>
<proteinExistence type="predicted"/>
<name>A0A565BX58_9BRAS</name>
<feature type="compositionally biased region" description="Polar residues" evidence="1">
    <location>
        <begin position="452"/>
        <end position="463"/>
    </location>
</feature>
<evidence type="ECO:0000256" key="1">
    <source>
        <dbReference type="SAM" id="MobiDB-lite"/>
    </source>
</evidence>
<dbReference type="PANTHER" id="PTHR34461:SF2">
    <property type="entry name" value="EXPRESSED PROTEIN"/>
    <property type="match status" value="1"/>
</dbReference>
<evidence type="ECO:0000313" key="3">
    <source>
        <dbReference type="Proteomes" id="UP000489600"/>
    </source>
</evidence>
<dbReference type="OrthoDB" id="775914at2759"/>
<protein>
    <submittedName>
        <fullName evidence="2">Uncharacterized protein</fullName>
    </submittedName>
</protein>
<comment type="caution">
    <text evidence="2">The sequence shown here is derived from an EMBL/GenBank/DDBJ whole genome shotgun (WGS) entry which is preliminary data.</text>
</comment>
<accession>A0A565BX58</accession>
<dbReference type="Proteomes" id="UP000489600">
    <property type="component" value="Unassembled WGS sequence"/>
</dbReference>
<dbReference type="EMBL" id="CABITT030000005">
    <property type="protein sequence ID" value="VVB05930.1"/>
    <property type="molecule type" value="Genomic_DNA"/>
</dbReference>
<feature type="region of interest" description="Disordered" evidence="1">
    <location>
        <begin position="328"/>
        <end position="349"/>
    </location>
</feature>
<evidence type="ECO:0000313" key="2">
    <source>
        <dbReference type="EMBL" id="VVB05930.1"/>
    </source>
</evidence>
<gene>
    <name evidence="2" type="ORF">ANE_LOCUS16374</name>
</gene>
<feature type="region of interest" description="Disordered" evidence="1">
    <location>
        <begin position="449"/>
        <end position="543"/>
    </location>
</feature>
<organism evidence="2 3">
    <name type="scientific">Arabis nemorensis</name>
    <dbReference type="NCBI Taxonomy" id="586526"/>
    <lineage>
        <taxon>Eukaryota</taxon>
        <taxon>Viridiplantae</taxon>
        <taxon>Streptophyta</taxon>
        <taxon>Embryophyta</taxon>
        <taxon>Tracheophyta</taxon>
        <taxon>Spermatophyta</taxon>
        <taxon>Magnoliopsida</taxon>
        <taxon>eudicotyledons</taxon>
        <taxon>Gunneridae</taxon>
        <taxon>Pentapetalae</taxon>
        <taxon>rosids</taxon>
        <taxon>malvids</taxon>
        <taxon>Brassicales</taxon>
        <taxon>Brassicaceae</taxon>
        <taxon>Arabideae</taxon>
        <taxon>Arabis</taxon>
    </lineage>
</organism>